<evidence type="ECO:0000259" key="3">
    <source>
        <dbReference type="PROSITE" id="PS00022"/>
    </source>
</evidence>
<gene>
    <name evidence="4" type="ORF">EANT1437_LOCUS10707</name>
</gene>
<reference evidence="4" key="1">
    <citation type="submission" date="2021-01" db="EMBL/GenBank/DDBJ databases">
        <authorList>
            <person name="Corre E."/>
            <person name="Pelletier E."/>
            <person name="Niang G."/>
            <person name="Scheremetjew M."/>
            <person name="Finn R."/>
            <person name="Kale V."/>
            <person name="Holt S."/>
            <person name="Cochrane G."/>
            <person name="Meng A."/>
            <person name="Brown T."/>
            <person name="Cohen L."/>
        </authorList>
    </citation>
    <scope>NUCLEOTIDE SEQUENCE</scope>
    <source>
        <strain evidence="4">CCMP1452</strain>
    </source>
</reference>
<keyword evidence="2" id="KW-0812">Transmembrane</keyword>
<name>A0A7S2RZ38_9STRA</name>
<feature type="region of interest" description="Disordered" evidence="1">
    <location>
        <begin position="203"/>
        <end position="266"/>
    </location>
</feature>
<sequence length="266" mass="29497">MDEMEVVWKEEEERLLASSLLEPCGKSSSGDQEYCQHGSKCFITNDGTNAGFECDCNINYSMSIGAYAGPLCQYKATFYCMINANTGFPLVNDKSFCTNDGSCRQIITTGEDPHLGCRCPDEFEGMYCEFAIADRPRKSALARLAGFVMSMFAIGIVLLVCFMIYRYYKQRQLERSLAFTASCATAELQFDVTYSDDAQLIKNNNNNSTHSSSSPSISHGNEEQNALTENNNTAHDDDGGGTIEITTKKDDGKFYGSPQMKDMEMT</sequence>
<feature type="transmembrane region" description="Helical" evidence="2">
    <location>
        <begin position="144"/>
        <end position="165"/>
    </location>
</feature>
<dbReference type="EMBL" id="HBHI01020843">
    <property type="protein sequence ID" value="CAD9684827.1"/>
    <property type="molecule type" value="Transcribed_RNA"/>
</dbReference>
<keyword evidence="2" id="KW-0472">Membrane</keyword>
<evidence type="ECO:0000313" key="4">
    <source>
        <dbReference type="EMBL" id="CAD9684827.1"/>
    </source>
</evidence>
<dbReference type="SMART" id="SM00181">
    <property type="entry name" value="EGF"/>
    <property type="match status" value="2"/>
</dbReference>
<proteinExistence type="predicted"/>
<dbReference type="AlphaFoldDB" id="A0A7S2RZ38"/>
<evidence type="ECO:0000256" key="1">
    <source>
        <dbReference type="SAM" id="MobiDB-lite"/>
    </source>
</evidence>
<dbReference type="PROSITE" id="PS00022">
    <property type="entry name" value="EGF_1"/>
    <property type="match status" value="1"/>
</dbReference>
<accession>A0A7S2RZ38</accession>
<feature type="compositionally biased region" description="Polar residues" evidence="1">
    <location>
        <begin position="223"/>
        <end position="233"/>
    </location>
</feature>
<dbReference type="Gene3D" id="2.10.25.10">
    <property type="entry name" value="Laminin"/>
    <property type="match status" value="1"/>
</dbReference>
<feature type="compositionally biased region" description="Low complexity" evidence="1">
    <location>
        <begin position="203"/>
        <end position="219"/>
    </location>
</feature>
<dbReference type="SUPFAM" id="SSF57196">
    <property type="entry name" value="EGF/Laminin"/>
    <property type="match status" value="1"/>
</dbReference>
<organism evidence="4">
    <name type="scientific">Eucampia antarctica</name>
    <dbReference type="NCBI Taxonomy" id="49252"/>
    <lineage>
        <taxon>Eukaryota</taxon>
        <taxon>Sar</taxon>
        <taxon>Stramenopiles</taxon>
        <taxon>Ochrophyta</taxon>
        <taxon>Bacillariophyta</taxon>
        <taxon>Mediophyceae</taxon>
        <taxon>Biddulphiophycidae</taxon>
        <taxon>Hemiaulales</taxon>
        <taxon>Hemiaulaceae</taxon>
        <taxon>Eucampia</taxon>
    </lineage>
</organism>
<feature type="domain" description="EGF-like" evidence="3">
    <location>
        <begin position="117"/>
        <end position="128"/>
    </location>
</feature>
<dbReference type="InterPro" id="IPR000742">
    <property type="entry name" value="EGF"/>
</dbReference>
<keyword evidence="2" id="KW-1133">Transmembrane helix</keyword>
<evidence type="ECO:0000256" key="2">
    <source>
        <dbReference type="SAM" id="Phobius"/>
    </source>
</evidence>
<protein>
    <recommendedName>
        <fullName evidence="3">EGF-like domain-containing protein</fullName>
    </recommendedName>
</protein>